<protein>
    <recommendedName>
        <fullName evidence="4">DUF4829 domain-containing protein</fullName>
    </recommendedName>
</protein>
<accession>A0ABQ1H441</accession>
<keyword evidence="3" id="KW-1185">Reference proteome</keyword>
<dbReference type="EMBL" id="BMEX01000028">
    <property type="protein sequence ID" value="GGA58086.1"/>
    <property type="molecule type" value="Genomic_DNA"/>
</dbReference>
<organism evidence="2 3">
    <name type="scientific">Kroppenstedtia guangzhouensis</name>
    <dbReference type="NCBI Taxonomy" id="1274356"/>
    <lineage>
        <taxon>Bacteria</taxon>
        <taxon>Bacillati</taxon>
        <taxon>Bacillota</taxon>
        <taxon>Bacilli</taxon>
        <taxon>Bacillales</taxon>
        <taxon>Thermoactinomycetaceae</taxon>
        <taxon>Kroppenstedtia</taxon>
    </lineage>
</organism>
<evidence type="ECO:0008006" key="4">
    <source>
        <dbReference type="Google" id="ProtNLM"/>
    </source>
</evidence>
<reference evidence="3" key="1">
    <citation type="journal article" date="2019" name="Int. J. Syst. Evol. Microbiol.">
        <title>The Global Catalogue of Microorganisms (GCM) 10K type strain sequencing project: providing services to taxonomists for standard genome sequencing and annotation.</title>
        <authorList>
            <consortium name="The Broad Institute Genomics Platform"/>
            <consortium name="The Broad Institute Genome Sequencing Center for Infectious Disease"/>
            <person name="Wu L."/>
            <person name="Ma J."/>
        </authorList>
    </citation>
    <scope>NUCLEOTIDE SEQUENCE [LARGE SCALE GENOMIC DNA]</scope>
    <source>
        <strain evidence="3">CGMCC 1.12404</strain>
    </source>
</reference>
<feature type="region of interest" description="Disordered" evidence="1">
    <location>
        <begin position="37"/>
        <end position="67"/>
    </location>
</feature>
<name>A0ABQ1H441_9BACL</name>
<dbReference type="Proteomes" id="UP000617979">
    <property type="component" value="Unassembled WGS sequence"/>
</dbReference>
<comment type="caution">
    <text evidence="2">The sequence shown here is derived from an EMBL/GenBank/DDBJ whole genome shotgun (WGS) entry which is preliminary data.</text>
</comment>
<sequence length="187" mass="21201">MKLKQLVLVGALFLPLFFGVGVVASYLFSQWSSSKPQAISTPPAEENPLPPSPDPQPEEIPEMISDSDREEAQKVALEFLPAYLSFSPKKADVFVEKYQHLITDQLQEEIQKEPKAKPLGLKVLETEAMPLDQLEDQPENEMSWHIWVTIEKGKSGKYELAYLVALVKEAGEWRVKGLRYIEYPDAE</sequence>
<gene>
    <name evidence="2" type="ORF">GCM10007416_34110</name>
</gene>
<dbReference type="RefSeq" id="WP_188433691.1">
    <property type="nucleotide sequence ID" value="NZ_BMEX01000028.1"/>
</dbReference>
<proteinExistence type="predicted"/>
<evidence type="ECO:0000313" key="2">
    <source>
        <dbReference type="EMBL" id="GGA58086.1"/>
    </source>
</evidence>
<evidence type="ECO:0000313" key="3">
    <source>
        <dbReference type="Proteomes" id="UP000617979"/>
    </source>
</evidence>
<evidence type="ECO:0000256" key="1">
    <source>
        <dbReference type="SAM" id="MobiDB-lite"/>
    </source>
</evidence>